<accession>A0A7Y4JMK9</accession>
<evidence type="ECO:0000259" key="1">
    <source>
        <dbReference type="Pfam" id="PF13676"/>
    </source>
</evidence>
<keyword evidence="2" id="KW-0675">Receptor</keyword>
<dbReference type="Gene3D" id="3.40.50.10140">
    <property type="entry name" value="Toll/interleukin-1 receptor homology (TIR) domain"/>
    <property type="match status" value="1"/>
</dbReference>
<dbReference type="AlphaFoldDB" id="A0A7Y4JMK9"/>
<protein>
    <submittedName>
        <fullName evidence="2">Toll/interleukin-1 receptor domain-containing protein</fullName>
    </submittedName>
</protein>
<comment type="caution">
    <text evidence="2">The sequence shown here is derived from an EMBL/GenBank/DDBJ whole genome shotgun (WGS) entry which is preliminary data.</text>
</comment>
<reference evidence="2 3" key="1">
    <citation type="submission" date="2020-05" db="EMBL/GenBank/DDBJ databases">
        <authorList>
            <person name="Whitworth D."/>
        </authorList>
    </citation>
    <scope>NUCLEOTIDE SEQUENCE [LARGE SCALE GENOMIC DNA]</scope>
    <source>
        <strain evidence="2 3">CA046A</strain>
    </source>
</reference>
<sequence>MRVFISHSSQPDSPRDAEYLNAVDTALRTEFEVLLDRKSIEANQEWPCELNAYMDECHVAVLLVSRNALQSDWVNREAAILAWRRALEQDFQLLTVPLGGVTRDEILKHGRFSAMELGRWQFIPSGDPAEVAERILTHCRAHAPQPDSTPMDQQVLKLSALLADSNHDLLCMAATELGMETAGWGARAHEKLARGLARRLADAGPDEQYKVVLALDHALDEGQIRRLLRGMEYLWVPAAAAGRIPPLVANVEKRSAIGLNGKRLLTFTGRNYVDRAYRGKSNRDFILIDSAIGQQPLQEITQQIEKYFESRDIRRDEISSYLESSRTHYFVLVPAPVPDLEVFDALVDQFPQLTFFFGTGLAGHDDPRVGMLPRLVALEPVLSPDLEHKAWSRQKDFEVILNNVSR</sequence>
<dbReference type="Pfam" id="PF13676">
    <property type="entry name" value="TIR_2"/>
    <property type="match status" value="1"/>
</dbReference>
<gene>
    <name evidence="2" type="ORF">HNS30_00345</name>
</gene>
<dbReference type="EMBL" id="JABFJW010000001">
    <property type="protein sequence ID" value="NOK07499.1"/>
    <property type="molecule type" value="Genomic_DNA"/>
</dbReference>
<evidence type="ECO:0000313" key="2">
    <source>
        <dbReference type="EMBL" id="NOK07499.1"/>
    </source>
</evidence>
<dbReference type="RefSeq" id="WP_171411748.1">
    <property type="nucleotide sequence ID" value="NZ_JABFJW010000001.1"/>
</dbReference>
<dbReference type="SUPFAM" id="SSF52200">
    <property type="entry name" value="Toll/Interleukin receptor TIR domain"/>
    <property type="match status" value="1"/>
</dbReference>
<dbReference type="InterPro" id="IPR035897">
    <property type="entry name" value="Toll_tir_struct_dom_sf"/>
</dbReference>
<dbReference type="Proteomes" id="UP000528460">
    <property type="component" value="Unassembled WGS sequence"/>
</dbReference>
<name>A0A7Y4JMK9_9BACT</name>
<proteinExistence type="predicted"/>
<dbReference type="GO" id="GO:0007165">
    <property type="term" value="P:signal transduction"/>
    <property type="evidence" value="ECO:0007669"/>
    <property type="project" value="InterPro"/>
</dbReference>
<evidence type="ECO:0000313" key="3">
    <source>
        <dbReference type="Proteomes" id="UP000528460"/>
    </source>
</evidence>
<dbReference type="InterPro" id="IPR000157">
    <property type="entry name" value="TIR_dom"/>
</dbReference>
<feature type="domain" description="TIR" evidence="1">
    <location>
        <begin position="3"/>
        <end position="85"/>
    </location>
</feature>
<organism evidence="2 3">
    <name type="scientific">Corallococcus exercitus</name>
    <dbReference type="NCBI Taxonomy" id="2316736"/>
    <lineage>
        <taxon>Bacteria</taxon>
        <taxon>Pseudomonadati</taxon>
        <taxon>Myxococcota</taxon>
        <taxon>Myxococcia</taxon>
        <taxon>Myxococcales</taxon>
        <taxon>Cystobacterineae</taxon>
        <taxon>Myxococcaceae</taxon>
        <taxon>Corallococcus</taxon>
    </lineage>
</organism>